<keyword evidence="1" id="KW-1133">Transmembrane helix</keyword>
<evidence type="ECO:0000256" key="1">
    <source>
        <dbReference type="SAM" id="Phobius"/>
    </source>
</evidence>
<keyword evidence="1" id="KW-0472">Membrane</keyword>
<protein>
    <submittedName>
        <fullName evidence="2">Uncharacterized protein</fullName>
    </submittedName>
</protein>
<proteinExistence type="predicted"/>
<dbReference type="AlphaFoldDB" id="A0A0E9V1W5"/>
<organism evidence="2">
    <name type="scientific">Anguilla anguilla</name>
    <name type="common">European freshwater eel</name>
    <name type="synonym">Muraena anguilla</name>
    <dbReference type="NCBI Taxonomy" id="7936"/>
    <lineage>
        <taxon>Eukaryota</taxon>
        <taxon>Metazoa</taxon>
        <taxon>Chordata</taxon>
        <taxon>Craniata</taxon>
        <taxon>Vertebrata</taxon>
        <taxon>Euteleostomi</taxon>
        <taxon>Actinopterygii</taxon>
        <taxon>Neopterygii</taxon>
        <taxon>Teleostei</taxon>
        <taxon>Anguilliformes</taxon>
        <taxon>Anguillidae</taxon>
        <taxon>Anguilla</taxon>
    </lineage>
</organism>
<feature type="transmembrane region" description="Helical" evidence="1">
    <location>
        <begin position="12"/>
        <end position="33"/>
    </location>
</feature>
<dbReference type="EMBL" id="GBXM01036443">
    <property type="protein sequence ID" value="JAH72134.1"/>
    <property type="molecule type" value="Transcribed_RNA"/>
</dbReference>
<keyword evidence="1" id="KW-0812">Transmembrane</keyword>
<reference evidence="2" key="1">
    <citation type="submission" date="2014-11" db="EMBL/GenBank/DDBJ databases">
        <authorList>
            <person name="Amaro Gonzalez C."/>
        </authorList>
    </citation>
    <scope>NUCLEOTIDE SEQUENCE</scope>
</reference>
<reference evidence="2" key="2">
    <citation type="journal article" date="2015" name="Fish Shellfish Immunol.">
        <title>Early steps in the European eel (Anguilla anguilla)-Vibrio vulnificus interaction in the gills: Role of the RtxA13 toxin.</title>
        <authorList>
            <person name="Callol A."/>
            <person name="Pajuelo D."/>
            <person name="Ebbesson L."/>
            <person name="Teles M."/>
            <person name="MacKenzie S."/>
            <person name="Amaro C."/>
        </authorList>
    </citation>
    <scope>NUCLEOTIDE SEQUENCE</scope>
</reference>
<sequence length="51" mass="5812">MYILQLTYLNTYFILCIFAAPNTSQLSAVPAFVPVYTLKMTVPILFITTQH</sequence>
<accession>A0A0E9V1W5</accession>
<evidence type="ECO:0000313" key="2">
    <source>
        <dbReference type="EMBL" id="JAH72134.1"/>
    </source>
</evidence>
<name>A0A0E9V1W5_ANGAN</name>